<dbReference type="SMART" id="SM01086">
    <property type="entry name" value="ClpB_D2-small"/>
    <property type="match status" value="1"/>
</dbReference>
<dbReference type="InterPro" id="IPR050130">
    <property type="entry name" value="ClpA_ClpB"/>
</dbReference>
<dbReference type="PRINTS" id="PR00300">
    <property type="entry name" value="CLPPROTEASEA"/>
</dbReference>
<dbReference type="InterPro" id="IPR003593">
    <property type="entry name" value="AAA+_ATPase"/>
</dbReference>
<dbReference type="InterPro" id="IPR019489">
    <property type="entry name" value="Clp_ATPase_C"/>
</dbReference>
<dbReference type="Pfam" id="PF07724">
    <property type="entry name" value="AAA_2"/>
    <property type="match status" value="1"/>
</dbReference>
<evidence type="ECO:0000256" key="6">
    <source>
        <dbReference type="SAM" id="Coils"/>
    </source>
</evidence>
<dbReference type="Pfam" id="PF02861">
    <property type="entry name" value="Clp_N"/>
    <property type="match status" value="1"/>
</dbReference>
<dbReference type="AlphaFoldDB" id="A0A379DA73"/>
<dbReference type="PANTHER" id="PTHR11638">
    <property type="entry name" value="ATP-DEPENDENT CLP PROTEASE"/>
    <property type="match status" value="1"/>
</dbReference>
<evidence type="ECO:0000256" key="1">
    <source>
        <dbReference type="ARBA" id="ARBA00022737"/>
    </source>
</evidence>
<dbReference type="GO" id="GO:0005737">
    <property type="term" value="C:cytoplasm"/>
    <property type="evidence" value="ECO:0007669"/>
    <property type="project" value="TreeGrafter"/>
</dbReference>
<dbReference type="FunFam" id="3.40.50.300:FF:000010">
    <property type="entry name" value="Chaperone clpB 1, putative"/>
    <property type="match status" value="1"/>
</dbReference>
<dbReference type="InterPro" id="IPR003959">
    <property type="entry name" value="ATPase_AAA_core"/>
</dbReference>
<evidence type="ECO:0000256" key="4">
    <source>
        <dbReference type="ARBA" id="ARBA00023186"/>
    </source>
</evidence>
<dbReference type="GO" id="GO:0016887">
    <property type="term" value="F:ATP hydrolysis activity"/>
    <property type="evidence" value="ECO:0007669"/>
    <property type="project" value="InterPro"/>
</dbReference>
<dbReference type="CDD" id="cd00009">
    <property type="entry name" value="AAA"/>
    <property type="match status" value="1"/>
</dbReference>
<dbReference type="InterPro" id="IPR028299">
    <property type="entry name" value="ClpA/B_CS2"/>
</dbReference>
<evidence type="ECO:0000259" key="7">
    <source>
        <dbReference type="PROSITE" id="PS51903"/>
    </source>
</evidence>
<proteinExistence type="predicted"/>
<keyword evidence="8" id="KW-0346">Stress response</keyword>
<dbReference type="RefSeq" id="WP_004819384.1">
    <property type="nucleotide sequence ID" value="NZ_UGTH01000001.1"/>
</dbReference>
<evidence type="ECO:0000256" key="5">
    <source>
        <dbReference type="PROSITE-ProRule" id="PRU01251"/>
    </source>
</evidence>
<dbReference type="CDD" id="cd19499">
    <property type="entry name" value="RecA-like_ClpB_Hsp104-like"/>
    <property type="match status" value="1"/>
</dbReference>
<keyword evidence="6" id="KW-0175">Coiled coil</keyword>
<feature type="coiled-coil region" evidence="6">
    <location>
        <begin position="411"/>
        <end position="517"/>
    </location>
</feature>
<reference evidence="8 9" key="1">
    <citation type="submission" date="2018-06" db="EMBL/GenBank/DDBJ databases">
        <authorList>
            <consortium name="Pathogen Informatics"/>
            <person name="Doyle S."/>
        </authorList>
    </citation>
    <scope>NUCLEOTIDE SEQUENCE [LARGE SCALE GENOMIC DNA]</scope>
    <source>
        <strain evidence="8 9">NCTC11088</strain>
    </source>
</reference>
<evidence type="ECO:0000313" key="9">
    <source>
        <dbReference type="Proteomes" id="UP000254777"/>
    </source>
</evidence>
<dbReference type="InterPro" id="IPR041546">
    <property type="entry name" value="ClpA/ClpB_AAA_lid"/>
</dbReference>
<evidence type="ECO:0000256" key="2">
    <source>
        <dbReference type="ARBA" id="ARBA00022741"/>
    </source>
</evidence>
<dbReference type="SUPFAM" id="SSF52540">
    <property type="entry name" value="P-loop containing nucleoside triphosphate hydrolases"/>
    <property type="match status" value="2"/>
</dbReference>
<dbReference type="Gene3D" id="1.10.1780.10">
    <property type="entry name" value="Clp, N-terminal domain"/>
    <property type="match status" value="1"/>
</dbReference>
<keyword evidence="1 5" id="KW-0677">Repeat</keyword>
<dbReference type="SMART" id="SM00382">
    <property type="entry name" value="AAA"/>
    <property type="match status" value="2"/>
</dbReference>
<dbReference type="Proteomes" id="UP000254777">
    <property type="component" value="Unassembled WGS sequence"/>
</dbReference>
<dbReference type="PANTHER" id="PTHR11638:SF18">
    <property type="entry name" value="HEAT SHOCK PROTEIN 104"/>
    <property type="match status" value="1"/>
</dbReference>
<dbReference type="GO" id="GO:0005524">
    <property type="term" value="F:ATP binding"/>
    <property type="evidence" value="ECO:0007669"/>
    <property type="project" value="UniProtKB-KW"/>
</dbReference>
<dbReference type="GO" id="GO:0034605">
    <property type="term" value="P:cellular response to heat"/>
    <property type="evidence" value="ECO:0007669"/>
    <property type="project" value="TreeGrafter"/>
</dbReference>
<accession>A0A379DA73</accession>
<evidence type="ECO:0000313" key="8">
    <source>
        <dbReference type="EMBL" id="SUB74906.1"/>
    </source>
</evidence>
<dbReference type="InterPro" id="IPR004176">
    <property type="entry name" value="Clp_R_N"/>
</dbReference>
<keyword evidence="4" id="KW-0143">Chaperone</keyword>
<dbReference type="Gene3D" id="3.40.50.300">
    <property type="entry name" value="P-loop containing nucleotide triphosphate hydrolases"/>
    <property type="match status" value="3"/>
</dbReference>
<dbReference type="InterPro" id="IPR036628">
    <property type="entry name" value="Clp_N_dom_sf"/>
</dbReference>
<feature type="domain" description="Clp R" evidence="7">
    <location>
        <begin position="3"/>
        <end position="147"/>
    </location>
</feature>
<organism evidence="8 9">
    <name type="scientific">Peptoniphilus indolicus</name>
    <dbReference type="NCBI Taxonomy" id="33030"/>
    <lineage>
        <taxon>Bacteria</taxon>
        <taxon>Bacillati</taxon>
        <taxon>Bacillota</taxon>
        <taxon>Tissierellia</taxon>
        <taxon>Tissierellales</taxon>
        <taxon>Peptoniphilaceae</taxon>
        <taxon>Peptoniphilus</taxon>
    </lineage>
</organism>
<evidence type="ECO:0000256" key="3">
    <source>
        <dbReference type="ARBA" id="ARBA00022840"/>
    </source>
</evidence>
<dbReference type="Pfam" id="PF17871">
    <property type="entry name" value="AAA_lid_9"/>
    <property type="match status" value="1"/>
</dbReference>
<sequence length="838" mass="96241">MDISRYSQAAINIINESNQVAIRNNNNEVTDLHIFYTILLNPNKNIKDYFKERGVILQNLKEDVKNAISKLRSLKGVSNLYVSRSYQRVLLISEEISRNLYEEKVTIEHLFLALLRENDIASAKLAMSFKVDYESFMRYVSKKFNEAFLSGVSQETMLNLERYGRNLTKEIIEGKLDPVIGRDEETRSAIRVLTRRIKNNPVLIGEAGVGKTAIVEGIAQRIVRGDVPDNLKEKIVFSLNMTALIAGAKYRGDFEERLKKLLDIIKDSDGKIILFIDEIHNIMGSGNTSGTMDTANILKPMLARGEILTIGATTIEEYRKYIEIDGALDRRFQKILIEEPSIEDSIAILRGLKKKYENHHMVKITDGALIEAVKLSKRFLTERKLPDVALDVIDEACALVRMARDQKPEELDNLHRNIVKLEMEKIALKDEVDSVSKDRLSEKEREIEKLEALLKHRTELYNLEKKRQEDILLNEKEIEDINLQVEEAKELHDFKKLDELIIAKKRIEEKIKSLTDIQPYYPIHTRVTANEVKEIISKISGMPKVKLQLNKLEKLDEIKNSMKEEFVGENELIDKIVNTYMISESGLINRDKPIGTFLICGSSGSGKSYIAEVVSRNLFDGQTSLIRFDMSEFSEKASITKLIGAPPGYVGYEMGGVLTEALRTKPYSVILFKNIENAHREVQSLIMQIIQDGKVKDNKGREINFKNTIVILTTTCGVDESIKDINKNLGFQIDNYVDYIFYLKSLTPDTIKELIKHNLNELKKLLKDSRVDLNITEEFIDRLTSYVLKEKMGAREIKKYIEHEVYFLICKRKLENQTEDGISIILKMENERLYVDIK</sequence>
<dbReference type="SUPFAM" id="SSF81923">
    <property type="entry name" value="Double Clp-N motif"/>
    <property type="match status" value="1"/>
</dbReference>
<dbReference type="PROSITE" id="PS51903">
    <property type="entry name" value="CLP_R"/>
    <property type="match status" value="1"/>
</dbReference>
<gene>
    <name evidence="8" type="primary">clpB_2</name>
    <name evidence="8" type="ORF">NCTC11088_00668</name>
</gene>
<keyword evidence="2" id="KW-0547">Nucleotide-binding</keyword>
<dbReference type="InterPro" id="IPR001270">
    <property type="entry name" value="ClpA/B"/>
</dbReference>
<name>A0A379DA73_9FIRM</name>
<dbReference type="EMBL" id="UGTH01000001">
    <property type="protein sequence ID" value="SUB74906.1"/>
    <property type="molecule type" value="Genomic_DNA"/>
</dbReference>
<dbReference type="InterPro" id="IPR027417">
    <property type="entry name" value="P-loop_NTPase"/>
</dbReference>
<dbReference type="Pfam" id="PF00004">
    <property type="entry name" value="AAA"/>
    <property type="match status" value="1"/>
</dbReference>
<dbReference type="PROSITE" id="PS00871">
    <property type="entry name" value="CLPAB_2"/>
    <property type="match status" value="1"/>
</dbReference>
<protein>
    <submittedName>
        <fullName evidence="8">Heat shock protein F84.1</fullName>
    </submittedName>
</protein>
<keyword evidence="3" id="KW-0067">ATP-binding</keyword>